<name>A0A5B2XF02_9PSEU</name>
<protein>
    <submittedName>
        <fullName evidence="3">Uncharacterized protein</fullName>
    </submittedName>
</protein>
<feature type="transmembrane region" description="Helical" evidence="2">
    <location>
        <begin position="36"/>
        <end position="57"/>
    </location>
</feature>
<feature type="region of interest" description="Disordered" evidence="1">
    <location>
        <begin position="228"/>
        <end position="341"/>
    </location>
</feature>
<feature type="compositionally biased region" description="Low complexity" evidence="1">
    <location>
        <begin position="270"/>
        <end position="300"/>
    </location>
</feature>
<sequence>MGQEKSSRKLDIKTTQVAGGALAAVTAAFLGSKLGVAGTVVGAGVASVVSTIGGVLYQHSLERTKEGVRKVGAKAWVVKSADESDGPAADAAAGPERDAGPRGATDLQRPAVHRQRPATGRQGGPAPTARWQGDDHRTVRWRAGDAETVKLHRPALPGAKGLAAGDEETRLLRPATDEETRLLSPVGESTDGDRPARRLRWQVLVGGTVLAFLLGMGVVTGIELLRGSPLSGGNQGTTVGWLGGKPTQHQQDPTGDTKAPPESGADQQHPSGSAPTTTAPPTSGQPPATSTPPTTTTPPATTTPPPVTTTAPPPTTGQPPTTQPPTGQQTPQRGQAPPTTR</sequence>
<reference evidence="3 4" key="1">
    <citation type="submission" date="2019-09" db="EMBL/GenBank/DDBJ databases">
        <title>Goodfellowia gen. nov., a new genus of the Pseudonocardineae related to Actinoalloteichus, containing Goodfellowia coeruleoviolacea gen. nov., comb. nov. gen. nov., comb. nov.</title>
        <authorList>
            <person name="Labeda D."/>
        </authorList>
    </citation>
    <scope>NUCLEOTIDE SEQUENCE [LARGE SCALE GENOMIC DNA]</scope>
    <source>
        <strain evidence="3 4">AN110305</strain>
    </source>
</reference>
<keyword evidence="2" id="KW-0812">Transmembrane</keyword>
<dbReference type="AlphaFoldDB" id="A0A5B2XF02"/>
<dbReference type="Proteomes" id="UP000323454">
    <property type="component" value="Unassembled WGS sequence"/>
</dbReference>
<evidence type="ECO:0000313" key="4">
    <source>
        <dbReference type="Proteomes" id="UP000323454"/>
    </source>
</evidence>
<evidence type="ECO:0000256" key="2">
    <source>
        <dbReference type="SAM" id="Phobius"/>
    </source>
</evidence>
<comment type="caution">
    <text evidence="3">The sequence shown here is derived from an EMBL/GenBank/DDBJ whole genome shotgun (WGS) entry which is preliminary data.</text>
</comment>
<keyword evidence="4" id="KW-1185">Reference proteome</keyword>
<feature type="compositionally biased region" description="Pro residues" evidence="1">
    <location>
        <begin position="301"/>
        <end position="323"/>
    </location>
</feature>
<dbReference type="RefSeq" id="WP_149849990.1">
    <property type="nucleotide sequence ID" value="NZ_VUOB01000022.1"/>
</dbReference>
<keyword evidence="2" id="KW-1133">Transmembrane helix</keyword>
<gene>
    <name evidence="3" type="ORF">F0L68_14190</name>
</gene>
<proteinExistence type="predicted"/>
<keyword evidence="2" id="KW-0472">Membrane</keyword>
<evidence type="ECO:0000313" key="3">
    <source>
        <dbReference type="EMBL" id="KAA2262408.1"/>
    </source>
</evidence>
<dbReference type="OrthoDB" id="3694898at2"/>
<organism evidence="3 4">
    <name type="scientific">Solihabitans fulvus</name>
    <dbReference type="NCBI Taxonomy" id="1892852"/>
    <lineage>
        <taxon>Bacteria</taxon>
        <taxon>Bacillati</taxon>
        <taxon>Actinomycetota</taxon>
        <taxon>Actinomycetes</taxon>
        <taxon>Pseudonocardiales</taxon>
        <taxon>Pseudonocardiaceae</taxon>
        <taxon>Solihabitans</taxon>
    </lineage>
</organism>
<dbReference type="EMBL" id="VUOB01000022">
    <property type="protein sequence ID" value="KAA2262408.1"/>
    <property type="molecule type" value="Genomic_DNA"/>
</dbReference>
<evidence type="ECO:0000256" key="1">
    <source>
        <dbReference type="SAM" id="MobiDB-lite"/>
    </source>
</evidence>
<reference evidence="3 4" key="2">
    <citation type="submission" date="2019-09" db="EMBL/GenBank/DDBJ databases">
        <authorList>
            <person name="Jin C."/>
        </authorList>
    </citation>
    <scope>NUCLEOTIDE SEQUENCE [LARGE SCALE GENOMIC DNA]</scope>
    <source>
        <strain evidence="3 4">AN110305</strain>
    </source>
</reference>
<feature type="compositionally biased region" description="Low complexity" evidence="1">
    <location>
        <begin position="324"/>
        <end position="341"/>
    </location>
</feature>
<feature type="region of interest" description="Disordered" evidence="1">
    <location>
        <begin position="80"/>
        <end position="133"/>
    </location>
</feature>
<feature type="transmembrane region" description="Helical" evidence="2">
    <location>
        <begin position="203"/>
        <end position="225"/>
    </location>
</feature>
<accession>A0A5B2XF02</accession>